<evidence type="ECO:0000313" key="4">
    <source>
        <dbReference type="EMBL" id="HEW63812.1"/>
    </source>
</evidence>
<evidence type="ECO:0000313" key="5">
    <source>
        <dbReference type="EMBL" id="MBE9391033.1"/>
    </source>
</evidence>
<dbReference type="InterPro" id="IPR000644">
    <property type="entry name" value="CBS_dom"/>
</dbReference>
<organism evidence="4">
    <name type="scientific">Fervidicoccus fontis</name>
    <dbReference type="NCBI Taxonomy" id="683846"/>
    <lineage>
        <taxon>Archaea</taxon>
        <taxon>Thermoproteota</taxon>
        <taxon>Thermoprotei</taxon>
        <taxon>Fervidicoccales</taxon>
        <taxon>Fervidicoccaceae</taxon>
        <taxon>Fervidicoccus</taxon>
    </lineage>
</organism>
<evidence type="ECO:0000256" key="2">
    <source>
        <dbReference type="PROSITE-ProRule" id="PRU00703"/>
    </source>
</evidence>
<proteinExistence type="predicted"/>
<dbReference type="AlphaFoldDB" id="A0A7C2ZQK0"/>
<dbReference type="SUPFAM" id="SSF54631">
    <property type="entry name" value="CBS-domain pair"/>
    <property type="match status" value="1"/>
</dbReference>
<feature type="domain" description="CBS" evidence="3">
    <location>
        <begin position="80"/>
        <end position="135"/>
    </location>
</feature>
<dbReference type="PANTHER" id="PTHR43080:SF2">
    <property type="entry name" value="CBS DOMAIN-CONTAINING PROTEIN"/>
    <property type="match status" value="1"/>
</dbReference>
<dbReference type="RefSeq" id="WP_193803523.1">
    <property type="nucleotide sequence ID" value="NZ_DSFH01000035.1"/>
</dbReference>
<dbReference type="Pfam" id="PF00571">
    <property type="entry name" value="CBS"/>
    <property type="match status" value="2"/>
</dbReference>
<name>A0A7C2ZQK0_9CREN</name>
<dbReference type="PANTHER" id="PTHR43080">
    <property type="entry name" value="CBS DOMAIN-CONTAINING PROTEIN CBSX3, MITOCHONDRIAL"/>
    <property type="match status" value="1"/>
</dbReference>
<dbReference type="PROSITE" id="PS51371">
    <property type="entry name" value="CBS"/>
    <property type="match status" value="2"/>
</dbReference>
<gene>
    <name evidence="4" type="ORF">ENO39_01965</name>
    <name evidence="5" type="ORF">IOK49_02935</name>
</gene>
<evidence type="ECO:0000256" key="1">
    <source>
        <dbReference type="ARBA" id="ARBA00023122"/>
    </source>
</evidence>
<feature type="domain" description="CBS" evidence="3">
    <location>
        <begin position="14"/>
        <end position="71"/>
    </location>
</feature>
<dbReference type="InterPro" id="IPR046342">
    <property type="entry name" value="CBS_dom_sf"/>
</dbReference>
<dbReference type="EMBL" id="DSFH01000035">
    <property type="protein sequence ID" value="HEW63812.1"/>
    <property type="molecule type" value="Genomic_DNA"/>
</dbReference>
<dbReference type="SMART" id="SM00116">
    <property type="entry name" value="CBS"/>
    <property type="match status" value="2"/>
</dbReference>
<dbReference type="Gene3D" id="3.10.580.10">
    <property type="entry name" value="CBS-domain"/>
    <property type="match status" value="1"/>
</dbReference>
<keyword evidence="1 2" id="KW-0129">CBS domain</keyword>
<dbReference type="Proteomes" id="UP000652307">
    <property type="component" value="Unassembled WGS sequence"/>
</dbReference>
<comment type="caution">
    <text evidence="4">The sequence shown here is derived from an EMBL/GenBank/DDBJ whole genome shotgun (WGS) entry which is preliminary data.</text>
</comment>
<sequence>MDIKRKEYSVKDLMSFNVVTVDPNTSLDEAVRIMLENNIGSVVVVNEKGVLIGILTEKDLITKVIKGKLDLKDLKVKDVMSAPVVYVEPDTPLYEAVALMQSKKIGHLPVVKNGRVVGIIATGDIISIAPEYLELLRIKKKR</sequence>
<evidence type="ECO:0000259" key="3">
    <source>
        <dbReference type="PROSITE" id="PS51371"/>
    </source>
</evidence>
<reference evidence="5" key="2">
    <citation type="submission" date="2020-10" db="EMBL/GenBank/DDBJ databases">
        <title>Fervidococcus fontis strain 3639Fd - the first crenarchaeon capable of growth on lipids.</title>
        <authorList>
            <person name="Kochetkova T.V."/>
            <person name="Elcheninov A.G."/>
            <person name="Toschakov S.V."/>
            <person name="Kublanov I.V."/>
        </authorList>
    </citation>
    <scope>NUCLEOTIDE SEQUENCE</scope>
    <source>
        <strain evidence="5">3639Fd</strain>
    </source>
</reference>
<accession>A0A7C2ZQK0</accession>
<dbReference type="Proteomes" id="UP000886076">
    <property type="component" value="Unassembled WGS sequence"/>
</dbReference>
<protein>
    <submittedName>
        <fullName evidence="4">CBS domain-containing protein</fullName>
    </submittedName>
</protein>
<dbReference type="EMBL" id="JADEZV010000001">
    <property type="protein sequence ID" value="MBE9391033.1"/>
    <property type="molecule type" value="Genomic_DNA"/>
</dbReference>
<dbReference type="InterPro" id="IPR051257">
    <property type="entry name" value="Diverse_CBS-Domain"/>
</dbReference>
<reference evidence="4" key="1">
    <citation type="journal article" date="2020" name="mSystems">
        <title>Genome- and Community-Level Interaction Insights into Carbon Utilization and Element Cycling Functions of Hydrothermarchaeota in Hydrothermal Sediment.</title>
        <authorList>
            <person name="Zhou Z."/>
            <person name="Liu Y."/>
            <person name="Xu W."/>
            <person name="Pan J."/>
            <person name="Luo Z.H."/>
            <person name="Li M."/>
        </authorList>
    </citation>
    <scope>NUCLEOTIDE SEQUENCE [LARGE SCALE GENOMIC DNA]</scope>
    <source>
        <strain evidence="4">SpSt-1261</strain>
    </source>
</reference>